<gene>
    <name evidence="2" type="ORF">C8Q69DRAFT_449501</name>
</gene>
<reference evidence="2 3" key="1">
    <citation type="journal article" date="2018" name="Front. Microbiol.">
        <title>Genomic and genetic insights into a cosmopolitan fungus, Paecilomyces variotii (Eurotiales).</title>
        <authorList>
            <person name="Urquhart A.S."/>
            <person name="Mondo S.J."/>
            <person name="Makela M.R."/>
            <person name="Hane J.K."/>
            <person name="Wiebenga A."/>
            <person name="He G."/>
            <person name="Mihaltcheva S."/>
            <person name="Pangilinan J."/>
            <person name="Lipzen A."/>
            <person name="Barry K."/>
            <person name="de Vries R.P."/>
            <person name="Grigoriev I.V."/>
            <person name="Idnurm A."/>
        </authorList>
    </citation>
    <scope>NUCLEOTIDE SEQUENCE [LARGE SCALE GENOMIC DNA]</scope>
    <source>
        <strain evidence="2 3">CBS 101075</strain>
    </source>
</reference>
<feature type="non-terminal residue" evidence="2">
    <location>
        <position position="410"/>
    </location>
</feature>
<sequence length="410" mass="46304">MSDSQPLGAHSNENNQGPACNDEPPSQNAVDCWASRHLTTSAYSSLRTNGPSPAPTLKANIYKGDTPLASEVRLQLELWHQKHGPLHPPIASSSYARETRMYAAFGPHGENFTLNPYEVHWGRVSYGFWVLRRKGHPDAAVKYLACCPGKVYYGIWHGDNNFEDTPSVVRIFQNPKTGDYPFVFEHHAAAFGLAEKEKDKTSNAPQVSTRGSKKRNLRAESPSSSESEYYDISHSGTHMQHRRKRRSRPRKHDASPPSSKAMSEGFPSSPPVQNRENMVVDPQIPEDFYFSFISSANERVRLRYVKDCYTSNYTVRELFADASQVFSIFDNVSDVRCLSFKLKDSDTCTYYVLDADERDFQILLHMIMKAIQSDKEQPTWSVEVRYVDTTGILQRKDGSSANGEVCNGRT</sequence>
<proteinExistence type="predicted"/>
<dbReference type="EMBL" id="RCNU01000001">
    <property type="protein sequence ID" value="RWQ99015.1"/>
    <property type="molecule type" value="Genomic_DNA"/>
</dbReference>
<name>A0A443I4S4_BYSSP</name>
<evidence type="ECO:0000313" key="3">
    <source>
        <dbReference type="Proteomes" id="UP000283841"/>
    </source>
</evidence>
<feature type="region of interest" description="Disordered" evidence="1">
    <location>
        <begin position="195"/>
        <end position="276"/>
    </location>
</feature>
<dbReference type="RefSeq" id="XP_028488660.1">
    <property type="nucleotide sequence ID" value="XM_028629371.1"/>
</dbReference>
<dbReference type="VEuPathDB" id="FungiDB:C8Q69DRAFT_449501"/>
<comment type="caution">
    <text evidence="2">The sequence shown here is derived from an EMBL/GenBank/DDBJ whole genome shotgun (WGS) entry which is preliminary data.</text>
</comment>
<protein>
    <submittedName>
        <fullName evidence="2">Uncharacterized protein</fullName>
    </submittedName>
</protein>
<keyword evidence="3" id="KW-1185">Reference proteome</keyword>
<accession>A0A443I4S4</accession>
<dbReference type="AlphaFoldDB" id="A0A443I4S4"/>
<organism evidence="2 3">
    <name type="scientific">Byssochlamys spectabilis</name>
    <name type="common">Paecilomyces variotii</name>
    <dbReference type="NCBI Taxonomy" id="264951"/>
    <lineage>
        <taxon>Eukaryota</taxon>
        <taxon>Fungi</taxon>
        <taxon>Dikarya</taxon>
        <taxon>Ascomycota</taxon>
        <taxon>Pezizomycotina</taxon>
        <taxon>Eurotiomycetes</taxon>
        <taxon>Eurotiomycetidae</taxon>
        <taxon>Eurotiales</taxon>
        <taxon>Thermoascaceae</taxon>
        <taxon>Paecilomyces</taxon>
    </lineage>
</organism>
<feature type="compositionally biased region" description="Basic residues" evidence="1">
    <location>
        <begin position="239"/>
        <end position="251"/>
    </location>
</feature>
<dbReference type="Proteomes" id="UP000283841">
    <property type="component" value="Unassembled WGS sequence"/>
</dbReference>
<feature type="region of interest" description="Disordered" evidence="1">
    <location>
        <begin position="1"/>
        <end position="28"/>
    </location>
</feature>
<dbReference type="GeneID" id="39598648"/>
<evidence type="ECO:0000256" key="1">
    <source>
        <dbReference type="SAM" id="MobiDB-lite"/>
    </source>
</evidence>
<evidence type="ECO:0000313" key="2">
    <source>
        <dbReference type="EMBL" id="RWQ99015.1"/>
    </source>
</evidence>